<protein>
    <submittedName>
        <fullName evidence="2">Uncharacterized protein</fullName>
    </submittedName>
</protein>
<evidence type="ECO:0000256" key="1">
    <source>
        <dbReference type="SAM" id="Coils"/>
    </source>
</evidence>
<sequence>MKKTVTEWLGELKLTEKKIQKEYKELQKKDLFKVFFVKDKENYEETWKKEIEENKALFQSLMQLLKNRDKIRAAILAFNASNTIMIGDQEYIIALALEKIKKTKLVDVQKMLQNQLHNMLVAEKELLEEEEEKRDEIRNSLGYKQNSSAKKDNEAVEEIMKKYVVEKNDYLELEKEVSRMEEAEIEFAETVNIKLNLKNASSSIEIDL</sequence>
<reference evidence="2 3" key="1">
    <citation type="submission" date="2016-03" db="EMBL/GenBank/DDBJ databases">
        <title>Comparative genomics of human isolates of Fusobacterium necrophorum.</title>
        <authorList>
            <person name="Jensen A."/>
            <person name="Bank S."/>
            <person name="Andersen P.S."/>
            <person name="Kristensen L.H."/>
            <person name="Prag J."/>
        </authorList>
    </citation>
    <scope>NUCLEOTIDE SEQUENCE [LARGE SCALE GENOMIC DNA]</scope>
    <source>
        <strain evidence="2 3">LS_1264</strain>
    </source>
</reference>
<feature type="coiled-coil region" evidence="1">
    <location>
        <begin position="9"/>
        <end position="68"/>
    </location>
</feature>
<evidence type="ECO:0000313" key="2">
    <source>
        <dbReference type="EMBL" id="KYL05244.1"/>
    </source>
</evidence>
<dbReference type="EMBL" id="LVEA01000001">
    <property type="protein sequence ID" value="KYL05244.1"/>
    <property type="molecule type" value="Genomic_DNA"/>
</dbReference>
<dbReference type="AlphaFoldDB" id="A0A162J6V5"/>
<keyword evidence="1" id="KW-0175">Coiled coil</keyword>
<organism evidence="2 3">
    <name type="scientific">Fusobacterium necrophorum subsp. funduliforme</name>
    <dbReference type="NCBI Taxonomy" id="143387"/>
    <lineage>
        <taxon>Bacteria</taxon>
        <taxon>Fusobacteriati</taxon>
        <taxon>Fusobacteriota</taxon>
        <taxon>Fusobacteriia</taxon>
        <taxon>Fusobacteriales</taxon>
        <taxon>Fusobacteriaceae</taxon>
        <taxon>Fusobacterium</taxon>
    </lineage>
</organism>
<accession>A0A162J6V5</accession>
<dbReference type="RefSeq" id="WP_062680738.1">
    <property type="nucleotide sequence ID" value="NZ_CAXOUF010000029.1"/>
</dbReference>
<proteinExistence type="predicted"/>
<dbReference type="Proteomes" id="UP000075816">
    <property type="component" value="Unassembled WGS sequence"/>
</dbReference>
<name>A0A162J6V5_9FUSO</name>
<feature type="coiled-coil region" evidence="1">
    <location>
        <begin position="112"/>
        <end position="183"/>
    </location>
</feature>
<gene>
    <name evidence="2" type="ORF">A2J07_00485</name>
</gene>
<comment type="caution">
    <text evidence="2">The sequence shown here is derived from an EMBL/GenBank/DDBJ whole genome shotgun (WGS) entry which is preliminary data.</text>
</comment>
<evidence type="ECO:0000313" key="3">
    <source>
        <dbReference type="Proteomes" id="UP000075816"/>
    </source>
</evidence>